<dbReference type="Gramene" id="OE9A119897T1">
    <property type="protein sequence ID" value="OE9A119897C1"/>
    <property type="gene ID" value="OE9A119897"/>
</dbReference>
<proteinExistence type="predicted"/>
<dbReference type="AlphaFoldDB" id="A0A8S0QDQ2"/>
<reference evidence="1 2" key="1">
    <citation type="submission" date="2019-12" db="EMBL/GenBank/DDBJ databases">
        <authorList>
            <person name="Alioto T."/>
            <person name="Alioto T."/>
            <person name="Gomez Garrido J."/>
        </authorList>
    </citation>
    <scope>NUCLEOTIDE SEQUENCE [LARGE SCALE GENOMIC DNA]</scope>
</reference>
<dbReference type="Proteomes" id="UP000594638">
    <property type="component" value="Unassembled WGS sequence"/>
</dbReference>
<protein>
    <submittedName>
        <fullName evidence="1">Uncharacterized protein</fullName>
    </submittedName>
</protein>
<evidence type="ECO:0000313" key="2">
    <source>
        <dbReference type="Proteomes" id="UP000594638"/>
    </source>
</evidence>
<organism evidence="1 2">
    <name type="scientific">Olea europaea subsp. europaea</name>
    <dbReference type="NCBI Taxonomy" id="158383"/>
    <lineage>
        <taxon>Eukaryota</taxon>
        <taxon>Viridiplantae</taxon>
        <taxon>Streptophyta</taxon>
        <taxon>Embryophyta</taxon>
        <taxon>Tracheophyta</taxon>
        <taxon>Spermatophyta</taxon>
        <taxon>Magnoliopsida</taxon>
        <taxon>eudicotyledons</taxon>
        <taxon>Gunneridae</taxon>
        <taxon>Pentapetalae</taxon>
        <taxon>asterids</taxon>
        <taxon>lamiids</taxon>
        <taxon>Lamiales</taxon>
        <taxon>Oleaceae</taxon>
        <taxon>Oleeae</taxon>
        <taxon>Olea</taxon>
    </lineage>
</organism>
<comment type="caution">
    <text evidence="1">The sequence shown here is derived from an EMBL/GenBank/DDBJ whole genome shotgun (WGS) entry which is preliminary data.</text>
</comment>
<evidence type="ECO:0000313" key="1">
    <source>
        <dbReference type="EMBL" id="CAA2965346.1"/>
    </source>
</evidence>
<dbReference type="EMBL" id="CACTIH010001840">
    <property type="protein sequence ID" value="CAA2965346.1"/>
    <property type="molecule type" value="Genomic_DNA"/>
</dbReference>
<keyword evidence="2" id="KW-1185">Reference proteome</keyword>
<sequence>MAGGLTIRMSEGSLAFRRFVSRNRLLSVFVGGERWESAMEGMIPMKEENVDPWRSLMAGGSTIRMLEGSLAFRRFVSRNGLLLVFVGGERRESAMEGMIPMKEENV</sequence>
<gene>
    <name evidence="1" type="ORF">OLEA9_A119897</name>
</gene>
<name>A0A8S0QDQ2_OLEEU</name>
<accession>A0A8S0QDQ2</accession>